<dbReference type="AlphaFoldDB" id="A0A8C8SSU2"/>
<keyword evidence="3" id="KW-0342">GTP-binding</keyword>
<evidence type="ECO:0000256" key="1">
    <source>
        <dbReference type="ARBA" id="ARBA00008535"/>
    </source>
</evidence>
<evidence type="ECO:0000259" key="4">
    <source>
        <dbReference type="PROSITE" id="PS51720"/>
    </source>
</evidence>
<feature type="domain" description="AIG1-type G" evidence="4">
    <location>
        <begin position="33"/>
        <end position="236"/>
    </location>
</feature>
<evidence type="ECO:0000313" key="6">
    <source>
        <dbReference type="Proteomes" id="UP000694393"/>
    </source>
</evidence>
<dbReference type="InterPro" id="IPR006703">
    <property type="entry name" value="G_AIG1"/>
</dbReference>
<dbReference type="InterPro" id="IPR027417">
    <property type="entry name" value="P-loop_NTPase"/>
</dbReference>
<dbReference type="Pfam" id="PF04548">
    <property type="entry name" value="AIG1"/>
    <property type="match status" value="1"/>
</dbReference>
<dbReference type="PROSITE" id="PS51720">
    <property type="entry name" value="G_AIG1"/>
    <property type="match status" value="1"/>
</dbReference>
<dbReference type="GO" id="GO:0005525">
    <property type="term" value="F:GTP binding"/>
    <property type="evidence" value="ECO:0007669"/>
    <property type="project" value="UniProtKB-KW"/>
</dbReference>
<evidence type="ECO:0000313" key="5">
    <source>
        <dbReference type="Ensembl" id="ENSPCEP00000024417.1"/>
    </source>
</evidence>
<evidence type="ECO:0000256" key="3">
    <source>
        <dbReference type="ARBA" id="ARBA00023134"/>
    </source>
</evidence>
<dbReference type="CDD" id="cd01852">
    <property type="entry name" value="AIG1"/>
    <property type="match status" value="1"/>
</dbReference>
<dbReference type="Proteomes" id="UP000694393">
    <property type="component" value="Unplaced"/>
</dbReference>
<dbReference type="Gene3D" id="3.40.50.300">
    <property type="entry name" value="P-loop containing nucleotide triphosphate hydrolases"/>
    <property type="match status" value="1"/>
</dbReference>
<name>A0A8C8SSU2_9SAUR</name>
<dbReference type="InterPro" id="IPR045058">
    <property type="entry name" value="GIMA/IAN/Toc"/>
</dbReference>
<evidence type="ECO:0000256" key="2">
    <source>
        <dbReference type="ARBA" id="ARBA00022741"/>
    </source>
</evidence>
<reference evidence="5" key="1">
    <citation type="submission" date="2025-08" db="UniProtKB">
        <authorList>
            <consortium name="Ensembl"/>
        </authorList>
    </citation>
    <scope>IDENTIFICATION</scope>
</reference>
<protein>
    <recommendedName>
        <fullName evidence="4">AIG1-type G domain-containing protein</fullName>
    </recommendedName>
</protein>
<dbReference type="PANTHER" id="PTHR10903">
    <property type="entry name" value="GTPASE, IMAP FAMILY MEMBER-RELATED"/>
    <property type="match status" value="1"/>
</dbReference>
<dbReference type="FunFam" id="3.40.50.300:FF:000366">
    <property type="entry name" value="GTPase, IMAP family member 2"/>
    <property type="match status" value="1"/>
</dbReference>
<organism evidence="5 6">
    <name type="scientific">Pelusios castaneus</name>
    <name type="common">West African mud turtle</name>
    <dbReference type="NCBI Taxonomy" id="367368"/>
    <lineage>
        <taxon>Eukaryota</taxon>
        <taxon>Metazoa</taxon>
        <taxon>Chordata</taxon>
        <taxon>Craniata</taxon>
        <taxon>Vertebrata</taxon>
        <taxon>Euteleostomi</taxon>
        <taxon>Archelosauria</taxon>
        <taxon>Testudinata</taxon>
        <taxon>Testudines</taxon>
        <taxon>Pleurodira</taxon>
        <taxon>Pelomedusidae</taxon>
        <taxon>Pelusios</taxon>
    </lineage>
</organism>
<dbReference type="Ensembl" id="ENSPCET00000025231.1">
    <property type="protein sequence ID" value="ENSPCEP00000024417.1"/>
    <property type="gene ID" value="ENSPCEG00000018458.1"/>
</dbReference>
<dbReference type="PANTHER" id="PTHR10903:SF73">
    <property type="entry name" value="GTPASE IMAP FAMILY MEMBER 8"/>
    <property type="match status" value="1"/>
</dbReference>
<keyword evidence="6" id="KW-1185">Reference proteome</keyword>
<comment type="similarity">
    <text evidence="1">Belongs to the TRAFAC class TrmE-Era-EngA-EngB-Septin-like GTPase superfamily. AIG1/Toc34/Toc159-like paraseptin GTPase family. IAN subfamily.</text>
</comment>
<accession>A0A8C8SSU2</accession>
<sequence length="295" mass="33181">MQKSSEILSVKLGLNALLDKMSSPSTSQQAEGESELRILLVGKTGSGKSATGNTILGREEFESVLEATPVTLTCSKGTKTWKERKVVVIDTPAVFDTEESDEQTTREICRCVALSSPGPHALVLVTQLGRYTQEDKHALRRVQEIFGPEVMKYMIVLFTRREDLRSGTLNAYIQHSGNKHLLELTEQCENRYCAFNNKATGEARDAQAENLMTKIVDMLKNKDKPFYTNNVYEKAEKLEQDTSMSETVEVKNELIETQKSYEKEQKLKIDKSSSFFSKVCSLLSGLARYVRTKLT</sequence>
<reference evidence="5" key="2">
    <citation type="submission" date="2025-09" db="UniProtKB">
        <authorList>
            <consortium name="Ensembl"/>
        </authorList>
    </citation>
    <scope>IDENTIFICATION</scope>
</reference>
<proteinExistence type="inferred from homology"/>
<dbReference type="SUPFAM" id="SSF52540">
    <property type="entry name" value="P-loop containing nucleoside triphosphate hydrolases"/>
    <property type="match status" value="1"/>
</dbReference>
<keyword evidence="2" id="KW-0547">Nucleotide-binding</keyword>